<keyword evidence="4" id="KW-1185">Reference proteome</keyword>
<evidence type="ECO:0000313" key="3">
    <source>
        <dbReference type="EnsemblPlants" id="AUR62002247-RA:cds"/>
    </source>
</evidence>
<feature type="repeat" description="PPR" evidence="2">
    <location>
        <begin position="544"/>
        <end position="578"/>
    </location>
</feature>
<dbReference type="NCBIfam" id="TIGR00756">
    <property type="entry name" value="PPR"/>
    <property type="match status" value="10"/>
</dbReference>
<feature type="repeat" description="PPR" evidence="2">
    <location>
        <begin position="614"/>
        <end position="648"/>
    </location>
</feature>
<proteinExistence type="predicted"/>
<dbReference type="Pfam" id="PF01535">
    <property type="entry name" value="PPR"/>
    <property type="match status" value="1"/>
</dbReference>
<feature type="repeat" description="PPR" evidence="2">
    <location>
        <begin position="163"/>
        <end position="197"/>
    </location>
</feature>
<feature type="repeat" description="PPR" evidence="2">
    <location>
        <begin position="404"/>
        <end position="438"/>
    </location>
</feature>
<dbReference type="PROSITE" id="PS51375">
    <property type="entry name" value="PPR"/>
    <property type="match status" value="9"/>
</dbReference>
<sequence length="669" mass="75082">MNSSFIRQPSPQFEEQATRLNQAFPTRRPGIRRIFQKSNSESLTLRVFRNPVLPSNWHCHPAISVNVDSKIIIGTLLSNFMCSLSSPTRLPPPTHQHIAHLILEQKSPSEALETFRWASQLPNFTHNQSTYRALVHKLCVFRRFDGIHQLLHEIPTSLGSPPDEDIFVTLVRGLGRAKRIREVIKVLDLVHKFGVAPSLKIYNSILDVLVKEDIDIARGFFRKKMMECGVQGDDYTFGTLMKGLCLTNRIGDGFKLLQVMKTRGLTPNTVIYNTLLHALCKNGKVGRARSLLSEIVEPNHVTYNLLISAYCKEQNLVQALVLLEKNFALGHAPDVVTTTKVMELLCNVGRANEAAEVLERVERNEGIVDVVAYNTLIKGFCSLGKAKVGLHFKKDMEIKGFLPNVDTYNILIAGFCEINLSSVALDLFNEMKVAAISYNFVTFDTFIRGLCSKGHLQSGFKVLDLMEESKDGSGGCISPYNSVIYGLYRENCWNEALEFINKMGKLFPRAVDRTLRIICLCEEDNIGSAKEVYHQMLHEGGIPNALVYSSLIQCFCKHNNVREAFQLMNEMFGHGYLPVTSTYNVVVSGFCSQGKTASALKLMEEMDERGCLLDEETYNPLILAYCCKGDLQKALKILHQMIGKGTSKWLQLIQNNPSFGDGRAAVRLC</sequence>
<protein>
    <recommendedName>
        <fullName evidence="5">Pentatricopeptide repeat-containing protein</fullName>
    </recommendedName>
</protein>
<dbReference type="OMA" id="HKLCVFR"/>
<dbReference type="AlphaFoldDB" id="A0A803KT89"/>
<evidence type="ECO:0000256" key="1">
    <source>
        <dbReference type="ARBA" id="ARBA00022737"/>
    </source>
</evidence>
<reference evidence="3" key="1">
    <citation type="journal article" date="2017" name="Nature">
        <title>The genome of Chenopodium quinoa.</title>
        <authorList>
            <person name="Jarvis D.E."/>
            <person name="Ho Y.S."/>
            <person name="Lightfoot D.J."/>
            <person name="Schmoeckel S.M."/>
            <person name="Li B."/>
            <person name="Borm T.J.A."/>
            <person name="Ohyanagi H."/>
            <person name="Mineta K."/>
            <person name="Michell C.T."/>
            <person name="Saber N."/>
            <person name="Kharbatia N.M."/>
            <person name="Rupper R.R."/>
            <person name="Sharp A.R."/>
            <person name="Dally N."/>
            <person name="Boughton B.A."/>
            <person name="Woo Y.H."/>
            <person name="Gao G."/>
            <person name="Schijlen E.G.W.M."/>
            <person name="Guo X."/>
            <person name="Momin A.A."/>
            <person name="Negrao S."/>
            <person name="Al-Babili S."/>
            <person name="Gehring C."/>
            <person name="Roessner U."/>
            <person name="Jung C."/>
            <person name="Murphy K."/>
            <person name="Arold S.T."/>
            <person name="Gojobori T."/>
            <person name="van der Linden C.G."/>
            <person name="van Loo E.N."/>
            <person name="Jellen E.N."/>
            <person name="Maughan P.J."/>
            <person name="Tester M."/>
        </authorList>
    </citation>
    <scope>NUCLEOTIDE SEQUENCE [LARGE SCALE GENOMIC DNA]</scope>
    <source>
        <strain evidence="3">cv. PI 614886</strain>
    </source>
</reference>
<dbReference type="Gene3D" id="1.25.40.10">
    <property type="entry name" value="Tetratricopeptide repeat domain"/>
    <property type="match status" value="5"/>
</dbReference>
<dbReference type="PANTHER" id="PTHR47932">
    <property type="entry name" value="ATPASE EXPRESSION PROTEIN 3"/>
    <property type="match status" value="1"/>
</dbReference>
<feature type="repeat" description="PPR" evidence="2">
    <location>
        <begin position="369"/>
        <end position="403"/>
    </location>
</feature>
<feature type="repeat" description="PPR" evidence="2">
    <location>
        <begin position="268"/>
        <end position="302"/>
    </location>
</feature>
<dbReference type="InterPro" id="IPR011990">
    <property type="entry name" value="TPR-like_helical_dom_sf"/>
</dbReference>
<evidence type="ECO:0000256" key="2">
    <source>
        <dbReference type="PROSITE-ProRule" id="PRU00708"/>
    </source>
</evidence>
<dbReference type="Proteomes" id="UP000596660">
    <property type="component" value="Unplaced"/>
</dbReference>
<name>A0A803KT89_CHEQI</name>
<dbReference type="Gramene" id="AUR62002247-RA">
    <property type="protein sequence ID" value="AUR62002247-RA:cds"/>
    <property type="gene ID" value="AUR62002247"/>
</dbReference>
<dbReference type="InterPro" id="IPR002885">
    <property type="entry name" value="PPR_rpt"/>
</dbReference>
<dbReference type="PANTHER" id="PTHR47932:SF62">
    <property type="entry name" value="EXPRESSED PROTEIN"/>
    <property type="match status" value="1"/>
</dbReference>
<keyword evidence="1" id="KW-0677">Repeat</keyword>
<reference evidence="3" key="2">
    <citation type="submission" date="2021-03" db="UniProtKB">
        <authorList>
            <consortium name="EnsemblPlants"/>
        </authorList>
    </citation>
    <scope>IDENTIFICATION</scope>
</reference>
<organism evidence="3 4">
    <name type="scientific">Chenopodium quinoa</name>
    <name type="common">Quinoa</name>
    <dbReference type="NCBI Taxonomy" id="63459"/>
    <lineage>
        <taxon>Eukaryota</taxon>
        <taxon>Viridiplantae</taxon>
        <taxon>Streptophyta</taxon>
        <taxon>Embryophyta</taxon>
        <taxon>Tracheophyta</taxon>
        <taxon>Spermatophyta</taxon>
        <taxon>Magnoliopsida</taxon>
        <taxon>eudicotyledons</taxon>
        <taxon>Gunneridae</taxon>
        <taxon>Pentapetalae</taxon>
        <taxon>Caryophyllales</taxon>
        <taxon>Chenopodiaceae</taxon>
        <taxon>Chenopodioideae</taxon>
        <taxon>Atripliceae</taxon>
        <taxon>Chenopodium</taxon>
    </lineage>
</organism>
<dbReference type="Pfam" id="PF12854">
    <property type="entry name" value="PPR_1"/>
    <property type="match status" value="3"/>
</dbReference>
<evidence type="ECO:0008006" key="5">
    <source>
        <dbReference type="Google" id="ProtNLM"/>
    </source>
</evidence>
<evidence type="ECO:0000313" key="4">
    <source>
        <dbReference type="Proteomes" id="UP000596660"/>
    </source>
</evidence>
<feature type="repeat" description="PPR" evidence="2">
    <location>
        <begin position="579"/>
        <end position="613"/>
    </location>
</feature>
<accession>A0A803KT89</accession>
<dbReference type="EnsemblPlants" id="AUR62002247-RA">
    <property type="protein sequence ID" value="AUR62002247-RA:cds"/>
    <property type="gene ID" value="AUR62002247"/>
</dbReference>
<dbReference type="Pfam" id="PF13812">
    <property type="entry name" value="PPR_3"/>
    <property type="match status" value="1"/>
</dbReference>
<feature type="repeat" description="PPR" evidence="2">
    <location>
        <begin position="439"/>
        <end position="469"/>
    </location>
</feature>
<dbReference type="Pfam" id="PF13041">
    <property type="entry name" value="PPR_2"/>
    <property type="match status" value="3"/>
</dbReference>
<feature type="repeat" description="PPR" evidence="2">
    <location>
        <begin position="233"/>
        <end position="267"/>
    </location>
</feature>
<dbReference type="GO" id="GO:0003729">
    <property type="term" value="F:mRNA binding"/>
    <property type="evidence" value="ECO:0007669"/>
    <property type="project" value="TreeGrafter"/>
</dbReference>